<accession>A0A439DBA0</accession>
<sequence length="674" mass="77259">MRLINTSTLELEDCVEIVPRYAILSHTWGDAEVTLQEWLAPETRYRLLFLLSTLETEDYAYDSLDWRRLLGSDNRLNRFGYWKILKTCLQARKDDLKYLWVDTNCIDKTSSAELSEAINSMYAWYRNSSICYAYLSDVSVPDATDHAAGLETGQSGFHLHDSPLDSFQRSRWFRRGWTLQELLAPRRVRFYSCNWTPIGTKNDMAPLLAKITRVDAIYLLYAQDIRSASIAQRMAAVADRTTTRPEDIAYCLLGLFNVNMPLLYGEGAMAFVRLQEEIMKVSDDHSIFAWTWIAELTGRMSTETFAARRGLLSLEYKPNFPGNRVKALLCNRMRRDIRRPTLLAPDPVCFFDASTVPRLKPSGSSGIFTMTNAGLSISLPILRHAGESLSFAIIHEEQDSINDTRTAILIPLTPHYEHQDRWTRTCFPVAPVTAVFRNRSSAARKLETIQVCRDIQHVSFYFDAFGGTFHRFGFWLLFPQFYEKSHLEFHLEDGYVLGDGVYNSYGVFVNPEKNQEHQFIGGLLVFRAKAEMQEMWRWWHDKTIILFLVSGVERTADGDFAKTSHHCSILVRPQAPADAPQLLGQFVASLGGHLGDSGQSTYMCNDSFKQRSKNIKKYSPLSHEEFTLHASAEFLNDEPLSHSPQSEITLTKLNFWHSEKRAKDFRQLARGFTI</sequence>
<dbReference type="PANTHER" id="PTHR10622">
    <property type="entry name" value="HET DOMAIN-CONTAINING PROTEIN"/>
    <property type="match status" value="1"/>
</dbReference>
<evidence type="ECO:0000259" key="1">
    <source>
        <dbReference type="Pfam" id="PF06985"/>
    </source>
</evidence>
<dbReference type="Pfam" id="PF06985">
    <property type="entry name" value="HET"/>
    <property type="match status" value="1"/>
</dbReference>
<feature type="domain" description="Heterokaryon incompatibility" evidence="1">
    <location>
        <begin position="21"/>
        <end position="181"/>
    </location>
</feature>
<protein>
    <submittedName>
        <fullName evidence="3">Uncharacterized protein</fullName>
    </submittedName>
</protein>
<organism evidence="3 4">
    <name type="scientific">Xylaria grammica</name>
    <dbReference type="NCBI Taxonomy" id="363999"/>
    <lineage>
        <taxon>Eukaryota</taxon>
        <taxon>Fungi</taxon>
        <taxon>Dikarya</taxon>
        <taxon>Ascomycota</taxon>
        <taxon>Pezizomycotina</taxon>
        <taxon>Sordariomycetes</taxon>
        <taxon>Xylariomycetidae</taxon>
        <taxon>Xylariales</taxon>
        <taxon>Xylariaceae</taxon>
        <taxon>Xylaria</taxon>
    </lineage>
</organism>
<dbReference type="InterPro" id="IPR010730">
    <property type="entry name" value="HET"/>
</dbReference>
<evidence type="ECO:0000313" key="3">
    <source>
        <dbReference type="EMBL" id="RWA11679.1"/>
    </source>
</evidence>
<proteinExistence type="predicted"/>
<keyword evidence="4" id="KW-1185">Reference proteome</keyword>
<evidence type="ECO:0000259" key="2">
    <source>
        <dbReference type="Pfam" id="PF26640"/>
    </source>
</evidence>
<dbReference type="AlphaFoldDB" id="A0A439DBA0"/>
<evidence type="ECO:0000313" key="4">
    <source>
        <dbReference type="Proteomes" id="UP000286045"/>
    </source>
</evidence>
<comment type="caution">
    <text evidence="3">The sequence shown here is derived from an EMBL/GenBank/DDBJ whole genome shotgun (WGS) entry which is preliminary data.</text>
</comment>
<name>A0A439DBA0_9PEZI</name>
<dbReference type="PANTHER" id="PTHR10622:SF10">
    <property type="entry name" value="HET DOMAIN-CONTAINING PROTEIN"/>
    <property type="match status" value="1"/>
</dbReference>
<dbReference type="EMBL" id="RYZI01000073">
    <property type="protein sequence ID" value="RWA11679.1"/>
    <property type="molecule type" value="Genomic_DNA"/>
</dbReference>
<dbReference type="InterPro" id="IPR058525">
    <property type="entry name" value="DUF8212"/>
</dbReference>
<dbReference type="Pfam" id="PF26640">
    <property type="entry name" value="DUF8212"/>
    <property type="match status" value="1"/>
</dbReference>
<feature type="domain" description="DUF8212" evidence="2">
    <location>
        <begin position="270"/>
        <end position="295"/>
    </location>
</feature>
<dbReference type="Proteomes" id="UP000286045">
    <property type="component" value="Unassembled WGS sequence"/>
</dbReference>
<gene>
    <name evidence="3" type="ORF">EKO27_g3430</name>
</gene>
<reference evidence="3 4" key="1">
    <citation type="submission" date="2018-12" db="EMBL/GenBank/DDBJ databases">
        <title>Draft genome sequence of Xylaria grammica IHI A82.</title>
        <authorList>
            <person name="Buettner E."/>
            <person name="Kellner H."/>
        </authorList>
    </citation>
    <scope>NUCLEOTIDE SEQUENCE [LARGE SCALE GENOMIC DNA]</scope>
    <source>
        <strain evidence="3 4">IHI A82</strain>
    </source>
</reference>